<protein>
    <recommendedName>
        <fullName evidence="3">Morphogenetic protein</fullName>
    </recommendedName>
</protein>
<accession>A0A9X2EV72</accession>
<evidence type="ECO:0000313" key="1">
    <source>
        <dbReference type="EMBL" id="MCO1336533.1"/>
    </source>
</evidence>
<reference evidence="1" key="1">
    <citation type="journal article" date="2022" name="Arch. Microbiol.">
        <title>Microbulbifer okhotskensis sp. nov., isolated from a deep bottom sediment of the Okhotsk Sea.</title>
        <authorList>
            <person name="Romanenko L."/>
            <person name="Kurilenko V."/>
            <person name="Otstavnykh N."/>
            <person name="Velansky P."/>
            <person name="Isaeva M."/>
            <person name="Mikhailov V."/>
        </authorList>
    </citation>
    <scope>NUCLEOTIDE SEQUENCE</scope>
    <source>
        <strain evidence="1">OS29</strain>
    </source>
</reference>
<comment type="caution">
    <text evidence="1">The sequence shown here is derived from an EMBL/GenBank/DDBJ whole genome shotgun (WGS) entry which is preliminary data.</text>
</comment>
<dbReference type="Proteomes" id="UP001139028">
    <property type="component" value="Unassembled WGS sequence"/>
</dbReference>
<dbReference type="AlphaFoldDB" id="A0A9X2EV72"/>
<keyword evidence="2" id="KW-1185">Reference proteome</keyword>
<organism evidence="1 2">
    <name type="scientific">Microbulbifer okhotskensis</name>
    <dbReference type="NCBI Taxonomy" id="2926617"/>
    <lineage>
        <taxon>Bacteria</taxon>
        <taxon>Pseudomonadati</taxon>
        <taxon>Pseudomonadota</taxon>
        <taxon>Gammaproteobacteria</taxon>
        <taxon>Cellvibrionales</taxon>
        <taxon>Microbulbiferaceae</taxon>
        <taxon>Microbulbifer</taxon>
    </lineage>
</organism>
<feature type="non-terminal residue" evidence="1">
    <location>
        <position position="1"/>
    </location>
</feature>
<dbReference type="RefSeq" id="WP_252472241.1">
    <property type="nucleotide sequence ID" value="NZ_JALBWM010000146.1"/>
</dbReference>
<evidence type="ECO:0000313" key="2">
    <source>
        <dbReference type="Proteomes" id="UP001139028"/>
    </source>
</evidence>
<gene>
    <name evidence="1" type="ORF">MO867_19555</name>
</gene>
<sequence length="203" mass="23282">DGRKTQMRRPIKPQPFNGASDEEAIKQIGGLPAGRSLYQEINSAWQSRFIDINCPLGEPGDLLWVRETHHLSHQNKVTYRADYSSNPFSEDECGEDCSMVGEKWRPSIHMPRWASRITLEITNVRVERIQDINGDDANAEGIQSWIDSFKSRPTYHQNSNLGGYPVTAFSRMWKSIYGAEGWDQNPWVWAIEFRRVEQAKVAA</sequence>
<proteinExistence type="predicted"/>
<dbReference type="EMBL" id="JALBWM010000146">
    <property type="protein sequence ID" value="MCO1336533.1"/>
    <property type="molecule type" value="Genomic_DNA"/>
</dbReference>
<evidence type="ECO:0008006" key="3">
    <source>
        <dbReference type="Google" id="ProtNLM"/>
    </source>
</evidence>
<name>A0A9X2EV72_9GAMM</name>